<evidence type="ECO:0000313" key="9">
    <source>
        <dbReference type="EMBL" id="QNI32706.1"/>
    </source>
</evidence>
<proteinExistence type="predicted"/>
<evidence type="ECO:0000256" key="2">
    <source>
        <dbReference type="ARBA" id="ARBA00022448"/>
    </source>
</evidence>
<sequence>MLRSRFILASVVILALTLAPRSWAQENATITGTVLDPSGAVVPNAAISLTNPATGQVRQTVSNNDGIYLFANVGVGNFTLSASAGGFVNYTRTGISVNTGQTLKEDVKLTIGAAGQTITVQADALQIQTETNELSNLISGQQVTQLATNGRNVTALAALGMGKSNNLPLFSGVNALTSANGISFNGTRVTHNIYMLDGGELNDRGCGGCFSSLPSMDALAEFQTLDSNYGPDYGIGSGGTILMVLKQGTHDFHGAVWYFNRNEDYDANNYFINFAGKPRPEFRLNEPGFNIGGPVWIPHVYNEGKTKTFFFVNEEWRRLIQGSSPNVVNDIAAANFPTAGQSLAYQVPANGKIPIVPVTTDPAKQALYTQDGLTPGQPFPNNTIPANLMDPNALLELNAGTFPKPNLGTNQYISSIPQPTDVREDVVRIDHNFSSKFQFSGHYLHDAVTQTYYPPLWGDSTYPTVGTAMLNPSWSSSLKLTQTYTPSLLNETSFLFSGNTINLDPVGISAQPSGWSASSFFPLANNVGSRMPEIDLQAPYSVNWSSSYYPWKNSYFGYEPRDDVSWTHGKHQFKFGFSWLHAVKNQQLQANTQGTAVFNNSSFAQDSYVNFLLGDAASFTQLQFLAGKHWVNNNYGFYANDNWKIIPRLTLNIGLRFDGLPHAFERFDQFANFVPADYDTTQGYPLNPDGTLNPASLTSFNNQPFYLNGIREAGVNGFPRGNVQNRYDTWQPRVGFAYDVTGDGKTVLRGGFGMFFERVQGNDVYNAALNPPFAYQPSANNVYFSNPNSSALTGSTTSQTFPSTLTNLKYQYSPPGTAMYSLGVQRQVAPSIVAVLQYVGSLGWDQNDDRQINTLPLTDPAVGYAKRQAVATNTANVALGIQPNANLYRIFPGFSGVQQEENETNFNYNSLQAGLRIENRHGWTVQFSYTWSHELDEVSNDLNQLTNPFNAHYDYGSGAFDRRNIFNASYIYNLPWFLHSSNTAERTILGGWVFSGITFAQSGLPQPINYTGPDSLGLGGNGATNRENQVTGVSYPKKQTAWFSTSSFANPVAPWNGGTNQGFGNSGKDAVILPGLFNFNMSLFKNIPLTSNEAGPKLELRFESYNTFNHTQFQGIDANSSDGNFGQVTSSYDARRLQLGAKFFF</sequence>
<gene>
    <name evidence="9" type="ORF">H7849_01425</name>
</gene>
<dbReference type="GO" id="GO:0009279">
    <property type="term" value="C:cell outer membrane"/>
    <property type="evidence" value="ECO:0007669"/>
    <property type="project" value="UniProtKB-SubCell"/>
</dbReference>
<reference evidence="9 10" key="1">
    <citation type="submission" date="2020-08" db="EMBL/GenBank/DDBJ databases">
        <title>Edaphobacter telluris sp. nov. and Acidobacterium dinghuensis sp. nov., two acidobacteria isolated from forest soil.</title>
        <authorList>
            <person name="Fu J."/>
            <person name="Qiu L."/>
        </authorList>
    </citation>
    <scope>NUCLEOTIDE SEQUENCE [LARGE SCALE GENOMIC DNA]</scope>
    <source>
        <strain evidence="9">4Y35</strain>
    </source>
</reference>
<feature type="chain" id="PRO_5028836226" evidence="7">
    <location>
        <begin position="25"/>
        <end position="1145"/>
    </location>
</feature>
<dbReference type="SUPFAM" id="SSF49452">
    <property type="entry name" value="Starch-binding domain-like"/>
    <property type="match status" value="1"/>
</dbReference>
<dbReference type="Pfam" id="PF13620">
    <property type="entry name" value="CarboxypepD_reg"/>
    <property type="match status" value="1"/>
</dbReference>
<keyword evidence="10" id="KW-1185">Reference proteome</keyword>
<dbReference type="Pfam" id="PF25183">
    <property type="entry name" value="OMP_b-brl_4"/>
    <property type="match status" value="1"/>
</dbReference>
<evidence type="ECO:0000256" key="1">
    <source>
        <dbReference type="ARBA" id="ARBA00004571"/>
    </source>
</evidence>
<dbReference type="InterPro" id="IPR036942">
    <property type="entry name" value="Beta-barrel_TonB_sf"/>
</dbReference>
<dbReference type="Proteomes" id="UP000515312">
    <property type="component" value="Chromosome"/>
</dbReference>
<evidence type="ECO:0000259" key="8">
    <source>
        <dbReference type="Pfam" id="PF25183"/>
    </source>
</evidence>
<dbReference type="InterPro" id="IPR039426">
    <property type="entry name" value="TonB-dep_rcpt-like"/>
</dbReference>
<dbReference type="AlphaFoldDB" id="A0A7G8BJI6"/>
<keyword evidence="9" id="KW-0675">Receptor</keyword>
<keyword evidence="3" id="KW-1134">Transmembrane beta strand</keyword>
<keyword evidence="7" id="KW-0732">Signal</keyword>
<name>A0A7G8BJI6_9BACT</name>
<evidence type="ECO:0000256" key="7">
    <source>
        <dbReference type="SAM" id="SignalP"/>
    </source>
</evidence>
<dbReference type="KEGG" id="adin:H7849_01425"/>
<feature type="signal peptide" evidence="7">
    <location>
        <begin position="1"/>
        <end position="24"/>
    </location>
</feature>
<keyword evidence="4" id="KW-0812">Transmembrane</keyword>
<dbReference type="EMBL" id="CP060394">
    <property type="protein sequence ID" value="QNI32706.1"/>
    <property type="molecule type" value="Genomic_DNA"/>
</dbReference>
<dbReference type="Gene3D" id="2.40.170.20">
    <property type="entry name" value="TonB-dependent receptor, beta-barrel domain"/>
    <property type="match status" value="1"/>
</dbReference>
<evidence type="ECO:0000256" key="4">
    <source>
        <dbReference type="ARBA" id="ARBA00022692"/>
    </source>
</evidence>
<dbReference type="InterPro" id="IPR013784">
    <property type="entry name" value="Carb-bd-like_fold"/>
</dbReference>
<evidence type="ECO:0000256" key="6">
    <source>
        <dbReference type="ARBA" id="ARBA00023237"/>
    </source>
</evidence>
<dbReference type="GO" id="GO:0044718">
    <property type="term" value="P:siderophore transmembrane transport"/>
    <property type="evidence" value="ECO:0007669"/>
    <property type="project" value="TreeGrafter"/>
</dbReference>
<dbReference type="SUPFAM" id="SSF56935">
    <property type="entry name" value="Porins"/>
    <property type="match status" value="1"/>
</dbReference>
<dbReference type="RefSeq" id="WP_186743660.1">
    <property type="nucleotide sequence ID" value="NZ_CP060394.1"/>
</dbReference>
<protein>
    <submittedName>
        <fullName evidence="9">TonB-dependent receptor</fullName>
    </submittedName>
</protein>
<evidence type="ECO:0000313" key="10">
    <source>
        <dbReference type="Proteomes" id="UP000515312"/>
    </source>
</evidence>
<dbReference type="InterPro" id="IPR057601">
    <property type="entry name" value="Oar-like_b-barrel"/>
</dbReference>
<evidence type="ECO:0000256" key="3">
    <source>
        <dbReference type="ARBA" id="ARBA00022452"/>
    </source>
</evidence>
<dbReference type="GO" id="GO:0030246">
    <property type="term" value="F:carbohydrate binding"/>
    <property type="evidence" value="ECO:0007669"/>
    <property type="project" value="InterPro"/>
</dbReference>
<dbReference type="PANTHER" id="PTHR30069:SF46">
    <property type="entry name" value="OAR PROTEIN"/>
    <property type="match status" value="1"/>
</dbReference>
<keyword evidence="2" id="KW-0813">Transport</keyword>
<dbReference type="Gene3D" id="2.60.40.1120">
    <property type="entry name" value="Carboxypeptidase-like, regulatory domain"/>
    <property type="match status" value="1"/>
</dbReference>
<dbReference type="GO" id="GO:0015344">
    <property type="term" value="F:siderophore uptake transmembrane transporter activity"/>
    <property type="evidence" value="ECO:0007669"/>
    <property type="project" value="TreeGrafter"/>
</dbReference>
<organism evidence="9 10">
    <name type="scientific">Alloacidobacterium dinghuense</name>
    <dbReference type="NCBI Taxonomy" id="2763107"/>
    <lineage>
        <taxon>Bacteria</taxon>
        <taxon>Pseudomonadati</taxon>
        <taxon>Acidobacteriota</taxon>
        <taxon>Terriglobia</taxon>
        <taxon>Terriglobales</taxon>
        <taxon>Acidobacteriaceae</taxon>
        <taxon>Alloacidobacterium</taxon>
    </lineage>
</organism>
<keyword evidence="6" id="KW-0998">Cell outer membrane</keyword>
<feature type="domain" description="TonB-dependent transporter Oar-like beta-barrel" evidence="8">
    <location>
        <begin position="244"/>
        <end position="1138"/>
    </location>
</feature>
<dbReference type="PANTHER" id="PTHR30069">
    <property type="entry name" value="TONB-DEPENDENT OUTER MEMBRANE RECEPTOR"/>
    <property type="match status" value="1"/>
</dbReference>
<keyword evidence="5" id="KW-0472">Membrane</keyword>
<accession>A0A7G8BJI6</accession>
<comment type="subcellular location">
    <subcellularLocation>
        <location evidence="1">Cell outer membrane</location>
        <topology evidence="1">Multi-pass membrane protein</topology>
    </subcellularLocation>
</comment>
<evidence type="ECO:0000256" key="5">
    <source>
        <dbReference type="ARBA" id="ARBA00023136"/>
    </source>
</evidence>